<evidence type="ECO:0000256" key="1">
    <source>
        <dbReference type="SAM" id="Coils"/>
    </source>
</evidence>
<dbReference type="Proteomes" id="UP000317839">
    <property type="component" value="Unassembled WGS sequence"/>
</dbReference>
<sequence>MKLKVVFLVILSLLISLNVNALSEDQLDTEKEQAKQELRQLKKDIESLQKNLKSKQRQQSKAVTQLRNAEKQIATATKILRSTNRQLIKKEQELRKLRRQQKNLDENKAEQKKALAAQIKSAFVSGRQEYLKLLLNQEDPEALGRMLVYYDYMNKARTQKVAKLQQTLIDLENIDKAIQQEIIDLNILKKSKEEETNRLKRLKDKRKKLVDALAKEIKSKTAKLSELQVNAKELQELIDSVREALDKIDFTQPLNGLRSLRGKLRWPTSGKTTRRYGSELAEGLKSNGIVIGSSEGNAVNAVHHGRIVYADWLRGFGLLVIIDHGKGYMSLYGYNQALYKQVGEYVEAGEAIATVGQSGGQQSPGLYFELRHQGKPFNPRRWFR</sequence>
<dbReference type="InterPro" id="IPR050570">
    <property type="entry name" value="Cell_wall_metabolism_enzyme"/>
</dbReference>
<keyword evidence="5" id="KW-1185">Reference proteome</keyword>
<comment type="caution">
    <text evidence="4">The sequence shown here is derived from an EMBL/GenBank/DDBJ whole genome shotgun (WGS) entry which is preliminary data.</text>
</comment>
<dbReference type="EMBL" id="VIKR01000002">
    <property type="protein sequence ID" value="TQV74563.1"/>
    <property type="molecule type" value="Genomic_DNA"/>
</dbReference>
<evidence type="ECO:0000313" key="5">
    <source>
        <dbReference type="Proteomes" id="UP000317839"/>
    </source>
</evidence>
<feature type="domain" description="M23ase beta-sheet core" evidence="3">
    <location>
        <begin position="286"/>
        <end position="379"/>
    </location>
</feature>
<dbReference type="CDD" id="cd12797">
    <property type="entry name" value="M23_peptidase"/>
    <property type="match status" value="1"/>
</dbReference>
<reference evidence="4 5" key="1">
    <citation type="submission" date="2019-06" db="EMBL/GenBank/DDBJ databases">
        <title>Draft genome of Aliikangiella marina GYP-15.</title>
        <authorList>
            <person name="Wang G."/>
        </authorList>
    </citation>
    <scope>NUCLEOTIDE SEQUENCE [LARGE SCALE GENOMIC DNA]</scope>
    <source>
        <strain evidence="4 5">GYP-15</strain>
    </source>
</reference>
<dbReference type="PANTHER" id="PTHR21666:SF270">
    <property type="entry name" value="MUREIN HYDROLASE ACTIVATOR ENVC"/>
    <property type="match status" value="1"/>
</dbReference>
<dbReference type="InterPro" id="IPR011055">
    <property type="entry name" value="Dup_hybrid_motif"/>
</dbReference>
<dbReference type="Gene3D" id="6.10.250.3150">
    <property type="match status" value="1"/>
</dbReference>
<feature type="coiled-coil region" evidence="1">
    <location>
        <begin position="20"/>
        <end position="117"/>
    </location>
</feature>
<organism evidence="4 5">
    <name type="scientific">Aliikangiella marina</name>
    <dbReference type="NCBI Taxonomy" id="1712262"/>
    <lineage>
        <taxon>Bacteria</taxon>
        <taxon>Pseudomonadati</taxon>
        <taxon>Pseudomonadota</taxon>
        <taxon>Gammaproteobacteria</taxon>
        <taxon>Oceanospirillales</taxon>
        <taxon>Pleioneaceae</taxon>
        <taxon>Aliikangiella</taxon>
    </lineage>
</organism>
<dbReference type="SUPFAM" id="SSF51261">
    <property type="entry name" value="Duplicated hybrid motif"/>
    <property type="match status" value="1"/>
</dbReference>
<feature type="signal peptide" evidence="2">
    <location>
        <begin position="1"/>
        <end position="21"/>
    </location>
</feature>
<accession>A0A545TBG4</accession>
<proteinExistence type="predicted"/>
<keyword evidence="1" id="KW-0175">Coiled coil</keyword>
<dbReference type="PANTHER" id="PTHR21666">
    <property type="entry name" value="PEPTIDASE-RELATED"/>
    <property type="match status" value="1"/>
</dbReference>
<dbReference type="AlphaFoldDB" id="A0A545TBG4"/>
<dbReference type="OrthoDB" id="9784703at2"/>
<evidence type="ECO:0000259" key="3">
    <source>
        <dbReference type="Pfam" id="PF01551"/>
    </source>
</evidence>
<evidence type="ECO:0000256" key="2">
    <source>
        <dbReference type="SAM" id="SignalP"/>
    </source>
</evidence>
<dbReference type="FunFam" id="2.70.70.10:FF:000003">
    <property type="entry name" value="Murein hydrolase activator EnvC"/>
    <property type="match status" value="1"/>
</dbReference>
<gene>
    <name evidence="4" type="ORF">FLL45_06265</name>
</gene>
<feature type="chain" id="PRO_5022085801" evidence="2">
    <location>
        <begin position="22"/>
        <end position="384"/>
    </location>
</feature>
<dbReference type="Gene3D" id="2.70.70.10">
    <property type="entry name" value="Glucose Permease (Domain IIA)"/>
    <property type="match status" value="1"/>
</dbReference>
<dbReference type="InterPro" id="IPR016047">
    <property type="entry name" value="M23ase_b-sheet_dom"/>
</dbReference>
<dbReference type="GO" id="GO:0004222">
    <property type="term" value="F:metalloendopeptidase activity"/>
    <property type="evidence" value="ECO:0007669"/>
    <property type="project" value="TreeGrafter"/>
</dbReference>
<feature type="coiled-coil region" evidence="1">
    <location>
        <begin position="161"/>
        <end position="244"/>
    </location>
</feature>
<protein>
    <submittedName>
        <fullName evidence="4">Peptidoglycan DD-metalloendopeptidase family protein</fullName>
    </submittedName>
</protein>
<keyword evidence="2" id="KW-0732">Signal</keyword>
<dbReference type="Pfam" id="PF01551">
    <property type="entry name" value="Peptidase_M23"/>
    <property type="match status" value="1"/>
</dbReference>
<dbReference type="RefSeq" id="WP_142941178.1">
    <property type="nucleotide sequence ID" value="NZ_VIKR01000002.1"/>
</dbReference>
<name>A0A545TBG4_9GAMM</name>
<evidence type="ECO:0000313" key="4">
    <source>
        <dbReference type="EMBL" id="TQV74563.1"/>
    </source>
</evidence>